<dbReference type="OrthoDB" id="2423641at2759"/>
<name>A0A8H3L2J6_9GLOM</name>
<evidence type="ECO:0000313" key="2">
    <source>
        <dbReference type="Proteomes" id="UP000615446"/>
    </source>
</evidence>
<gene>
    <name evidence="1" type="ORF">RCL2_000499600</name>
</gene>
<evidence type="ECO:0000313" key="1">
    <source>
        <dbReference type="EMBL" id="GES77641.1"/>
    </source>
</evidence>
<proteinExistence type="predicted"/>
<comment type="caution">
    <text evidence="1">The sequence shown here is derived from an EMBL/GenBank/DDBJ whole genome shotgun (WGS) entry which is preliminary data.</text>
</comment>
<accession>A0A8H3L2J6</accession>
<dbReference type="AlphaFoldDB" id="A0A8H3L2J6"/>
<dbReference type="Proteomes" id="UP000615446">
    <property type="component" value="Unassembled WGS sequence"/>
</dbReference>
<dbReference type="EMBL" id="BLAL01000030">
    <property type="protein sequence ID" value="GES77641.1"/>
    <property type="molecule type" value="Genomic_DNA"/>
</dbReference>
<protein>
    <submittedName>
        <fullName evidence="1">Uncharacterized protein</fullName>
    </submittedName>
</protein>
<reference evidence="1" key="1">
    <citation type="submission" date="2019-10" db="EMBL/GenBank/DDBJ databases">
        <title>Conservation and host-specific expression of non-tandemly repeated heterogenous ribosome RNA gene in arbuscular mycorrhizal fungi.</title>
        <authorList>
            <person name="Maeda T."/>
            <person name="Kobayashi Y."/>
            <person name="Nakagawa T."/>
            <person name="Ezawa T."/>
            <person name="Yamaguchi K."/>
            <person name="Bino T."/>
            <person name="Nishimoto Y."/>
            <person name="Shigenobu S."/>
            <person name="Kawaguchi M."/>
        </authorList>
    </citation>
    <scope>NUCLEOTIDE SEQUENCE</scope>
    <source>
        <strain evidence="1">HR1</strain>
    </source>
</reference>
<sequence length="366" mass="42919">MSEIKEKQFLIFFQDQSIVIQSSYQVDKNGLPILYMRNQKTKLWKKFEETFLNGMKKMSFIGQLANCNNIKYWDDMSGFCLACNEYGYTLFKSLIAIARNTFLQKDQLDNVLQEIDTLKRHLCHGYERELVINANSIAKHNPCIFHCLPYAFEKCLKNHKSRYLKSTLANIDENGALFVTDYKMKILPKSAWKTKAEFFDIKQNAWFTTSLFEFVFEIIKDKPKWIRIILDNSAHYHSSKLMTIVSHWNEWYQIENNFFPFAIANFCIKSIVHPYPKISEQTEPESTWIIPLPGWMLKSNQKLEGKGKGKRITKKVKGLLKSFFLNENLNQKDKISAKEMYNELLTFVKSGKSEAKDVPKLTTIQN</sequence>
<organism evidence="1 2">
    <name type="scientific">Rhizophagus clarus</name>
    <dbReference type="NCBI Taxonomy" id="94130"/>
    <lineage>
        <taxon>Eukaryota</taxon>
        <taxon>Fungi</taxon>
        <taxon>Fungi incertae sedis</taxon>
        <taxon>Mucoromycota</taxon>
        <taxon>Glomeromycotina</taxon>
        <taxon>Glomeromycetes</taxon>
        <taxon>Glomerales</taxon>
        <taxon>Glomeraceae</taxon>
        <taxon>Rhizophagus</taxon>
    </lineage>
</organism>